<dbReference type="Gene3D" id="1.25.40.10">
    <property type="entry name" value="Tetratricopeptide repeat domain"/>
    <property type="match status" value="1"/>
</dbReference>
<evidence type="ECO:0000313" key="1">
    <source>
        <dbReference type="EMBL" id="KAK7083702.1"/>
    </source>
</evidence>
<evidence type="ECO:0000313" key="2">
    <source>
        <dbReference type="Proteomes" id="UP001381693"/>
    </source>
</evidence>
<gene>
    <name evidence="1" type="ORF">SK128_012769</name>
</gene>
<sequence length="148" mass="16678">MVHADGIVQSTSHYVTEYYYEGNNPTFALFLAKYGKAQIYLKEFTAGLKHLEEAKAILIDAVGSQHPFIVDILNPLTLLADEDINIRLARKKQNDLRNELLKQCAVNSLLVKEKSKAPLNEQLQICLKAGQLDVTFGGELYYECSLFL</sequence>
<comment type="caution">
    <text evidence="1">The sequence shown here is derived from an EMBL/GenBank/DDBJ whole genome shotgun (WGS) entry which is preliminary data.</text>
</comment>
<reference evidence="1 2" key="1">
    <citation type="submission" date="2023-11" db="EMBL/GenBank/DDBJ databases">
        <title>Halocaridina rubra genome assembly.</title>
        <authorList>
            <person name="Smith C."/>
        </authorList>
    </citation>
    <scope>NUCLEOTIDE SEQUENCE [LARGE SCALE GENOMIC DNA]</scope>
    <source>
        <strain evidence="1">EP-1</strain>
        <tissue evidence="1">Whole</tissue>
    </source>
</reference>
<accession>A0AAN8XHU6</accession>
<dbReference type="InterPro" id="IPR011990">
    <property type="entry name" value="TPR-like_helical_dom_sf"/>
</dbReference>
<dbReference type="AlphaFoldDB" id="A0AAN8XHU6"/>
<protein>
    <submittedName>
        <fullName evidence="1">Uncharacterized protein</fullName>
    </submittedName>
</protein>
<keyword evidence="2" id="KW-1185">Reference proteome</keyword>
<proteinExistence type="predicted"/>
<name>A0AAN8XHU6_HALRR</name>
<dbReference type="Proteomes" id="UP001381693">
    <property type="component" value="Unassembled WGS sequence"/>
</dbReference>
<organism evidence="1 2">
    <name type="scientific">Halocaridina rubra</name>
    <name type="common">Hawaiian red shrimp</name>
    <dbReference type="NCBI Taxonomy" id="373956"/>
    <lineage>
        <taxon>Eukaryota</taxon>
        <taxon>Metazoa</taxon>
        <taxon>Ecdysozoa</taxon>
        <taxon>Arthropoda</taxon>
        <taxon>Crustacea</taxon>
        <taxon>Multicrustacea</taxon>
        <taxon>Malacostraca</taxon>
        <taxon>Eumalacostraca</taxon>
        <taxon>Eucarida</taxon>
        <taxon>Decapoda</taxon>
        <taxon>Pleocyemata</taxon>
        <taxon>Caridea</taxon>
        <taxon>Atyoidea</taxon>
        <taxon>Atyidae</taxon>
        <taxon>Halocaridina</taxon>
    </lineage>
</organism>
<dbReference type="EMBL" id="JAXCGZ010002638">
    <property type="protein sequence ID" value="KAK7083702.1"/>
    <property type="molecule type" value="Genomic_DNA"/>
</dbReference>